<dbReference type="InterPro" id="IPR049326">
    <property type="entry name" value="Rhodopsin_dom_fungi"/>
</dbReference>
<feature type="transmembrane region" description="Helical" evidence="6">
    <location>
        <begin position="30"/>
        <end position="49"/>
    </location>
</feature>
<name>A0A0B4GAI5_METGA</name>
<dbReference type="InterPro" id="IPR052337">
    <property type="entry name" value="SAT4-like"/>
</dbReference>
<gene>
    <name evidence="8" type="ORF">MGU_08900</name>
</gene>
<dbReference type="Pfam" id="PF20684">
    <property type="entry name" value="Fung_rhodopsin"/>
    <property type="match status" value="1"/>
</dbReference>
<dbReference type="Proteomes" id="UP000031192">
    <property type="component" value="Unassembled WGS sequence"/>
</dbReference>
<protein>
    <recommendedName>
        <fullName evidence="7">Rhodopsin domain-containing protein</fullName>
    </recommendedName>
</protein>
<feature type="transmembrane region" description="Helical" evidence="6">
    <location>
        <begin position="173"/>
        <end position="196"/>
    </location>
</feature>
<feature type="transmembrane region" description="Helical" evidence="6">
    <location>
        <begin position="254"/>
        <end position="277"/>
    </location>
</feature>
<evidence type="ECO:0000256" key="3">
    <source>
        <dbReference type="ARBA" id="ARBA00022989"/>
    </source>
</evidence>
<evidence type="ECO:0000256" key="2">
    <source>
        <dbReference type="ARBA" id="ARBA00022692"/>
    </source>
</evidence>
<evidence type="ECO:0000256" key="5">
    <source>
        <dbReference type="ARBA" id="ARBA00038359"/>
    </source>
</evidence>
<feature type="transmembrane region" description="Helical" evidence="6">
    <location>
        <begin position="125"/>
        <end position="148"/>
    </location>
</feature>
<evidence type="ECO:0000256" key="1">
    <source>
        <dbReference type="ARBA" id="ARBA00004141"/>
    </source>
</evidence>
<evidence type="ECO:0000256" key="4">
    <source>
        <dbReference type="ARBA" id="ARBA00023136"/>
    </source>
</evidence>
<accession>A0A0B4GAI5</accession>
<organism evidence="8 9">
    <name type="scientific">Metarhizium guizhouense (strain ARSEF 977)</name>
    <dbReference type="NCBI Taxonomy" id="1276136"/>
    <lineage>
        <taxon>Eukaryota</taxon>
        <taxon>Fungi</taxon>
        <taxon>Dikarya</taxon>
        <taxon>Ascomycota</taxon>
        <taxon>Pezizomycotina</taxon>
        <taxon>Sordariomycetes</taxon>
        <taxon>Hypocreomycetidae</taxon>
        <taxon>Hypocreales</taxon>
        <taxon>Clavicipitaceae</taxon>
        <taxon>Metarhizium</taxon>
    </lineage>
</organism>
<keyword evidence="3 6" id="KW-1133">Transmembrane helix</keyword>
<comment type="caution">
    <text evidence="8">The sequence shown here is derived from an EMBL/GenBank/DDBJ whole genome shotgun (WGS) entry which is preliminary data.</text>
</comment>
<evidence type="ECO:0000259" key="7">
    <source>
        <dbReference type="Pfam" id="PF20684"/>
    </source>
</evidence>
<feature type="transmembrane region" description="Helical" evidence="6">
    <location>
        <begin position="208"/>
        <end position="229"/>
    </location>
</feature>
<proteinExistence type="inferred from homology"/>
<dbReference type="AlphaFoldDB" id="A0A0B4GAI5"/>
<sequence length="390" mass="42501">MDGLDLTKVPLGVPPPGQQSNLVYAESQAWIPRLAIYTTLPVALCFIIMRVGTRIRMKQSLGWDDLLDDVYGRHYWDIPLSAVTPALMKETCAITAVYDVSAALTKVSLLALFLRIFARSRRSKMMIWAGIGFTVASYATLLAAWIYYSAPHQGDGGWTDPKYFMRAGRDTPAISVVFGALAIVTDFYIIAIPITAISSLNLSTKKKFGVSALFVTGLLACAFSVAGLSPRIENYRLTMVHGTPDPFWVSCPSYGLAVAEINLGIVCACVPVIVPLLKGLLTRISLTTSTWRRYWGARSKGSTDIRNLEAGKGSPAPNPNHLGRRWLSLNLGSQKPRGTPSTGTITVTQATEIHMVPYSELRSIDMDYHRYLGNGKNGSHAASAERGRAG</sequence>
<comment type="similarity">
    <text evidence="5">Belongs to the SAT4 family.</text>
</comment>
<dbReference type="PANTHER" id="PTHR33048">
    <property type="entry name" value="PTH11-LIKE INTEGRAL MEMBRANE PROTEIN (AFU_ORTHOLOGUE AFUA_5G11245)"/>
    <property type="match status" value="1"/>
</dbReference>
<evidence type="ECO:0000256" key="6">
    <source>
        <dbReference type="SAM" id="Phobius"/>
    </source>
</evidence>
<evidence type="ECO:0000313" key="8">
    <source>
        <dbReference type="EMBL" id="KID83815.1"/>
    </source>
</evidence>
<evidence type="ECO:0000313" key="9">
    <source>
        <dbReference type="Proteomes" id="UP000031192"/>
    </source>
</evidence>
<dbReference type="PANTHER" id="PTHR33048:SF158">
    <property type="entry name" value="MEMBRANE PROTEIN PTH11-LIKE, PUTATIVE-RELATED"/>
    <property type="match status" value="1"/>
</dbReference>
<keyword evidence="9" id="KW-1185">Reference proteome</keyword>
<keyword evidence="4 6" id="KW-0472">Membrane</keyword>
<reference evidence="8 9" key="1">
    <citation type="journal article" date="2014" name="Proc. Natl. Acad. Sci. U.S.A.">
        <title>Trajectory and genomic determinants of fungal-pathogen speciation and host adaptation.</title>
        <authorList>
            <person name="Hu X."/>
            <person name="Xiao G."/>
            <person name="Zheng P."/>
            <person name="Shang Y."/>
            <person name="Su Y."/>
            <person name="Zhang X."/>
            <person name="Liu X."/>
            <person name="Zhan S."/>
            <person name="St Leger R.J."/>
            <person name="Wang C."/>
        </authorList>
    </citation>
    <scope>NUCLEOTIDE SEQUENCE [LARGE SCALE GENOMIC DNA]</scope>
    <source>
        <strain evidence="8 9">ARSEF 977</strain>
    </source>
</reference>
<feature type="domain" description="Rhodopsin" evidence="7">
    <location>
        <begin position="71"/>
        <end position="278"/>
    </location>
</feature>
<dbReference type="OrthoDB" id="5342292at2759"/>
<dbReference type="GO" id="GO:0016020">
    <property type="term" value="C:membrane"/>
    <property type="evidence" value="ECO:0007669"/>
    <property type="project" value="UniProtKB-SubCell"/>
</dbReference>
<dbReference type="EMBL" id="AZNH01000052">
    <property type="protein sequence ID" value="KID83815.1"/>
    <property type="molecule type" value="Genomic_DNA"/>
</dbReference>
<keyword evidence="2 6" id="KW-0812">Transmembrane</keyword>
<dbReference type="HOGENOM" id="CLU_028200_12_8_1"/>
<comment type="subcellular location">
    <subcellularLocation>
        <location evidence="1">Membrane</location>
        <topology evidence="1">Multi-pass membrane protein</topology>
    </subcellularLocation>
</comment>